<sequence length="231" mass="27068">MNLCSFTSRDRHGNRPIEPLLFQIPLETGFISSTKIFSQNFSQIDFLADEIETKTKLKVGLYRSFIQECPSGSLHLHEFRRMFGVKHDSAEAQYVENIFRAFDMNHDNTMDFMEYVAALHLVLRGRIEDKLRWSFKVFDGDNNGYLDQQEVTKIIRKSSATQERDLLDMSPDQICERIFRDVDINNDGEITLEEFLQGVQRSLWLQDFLHLDINPSAWVKRRLSDNTSFES</sequence>
<dbReference type="Gene3D" id="1.10.238.10">
    <property type="entry name" value="EF-hand"/>
    <property type="match status" value="2"/>
</dbReference>
<proteinExistence type="predicted"/>
<dbReference type="AlphaFoldDB" id="A0A8C6TGU1"/>
<feature type="domain" description="EF-hand" evidence="6">
    <location>
        <begin position="170"/>
        <end position="205"/>
    </location>
</feature>
<dbReference type="PANTHER" id="PTHR23055">
    <property type="entry name" value="CALCIUM BINDING PROTEINS"/>
    <property type="match status" value="1"/>
</dbReference>
<dbReference type="GO" id="GO:0001917">
    <property type="term" value="C:photoreceptor inner segment"/>
    <property type="evidence" value="ECO:0007669"/>
    <property type="project" value="TreeGrafter"/>
</dbReference>
<dbReference type="Pfam" id="PF13499">
    <property type="entry name" value="EF-hand_7"/>
    <property type="match status" value="1"/>
</dbReference>
<feature type="domain" description="EF-hand" evidence="6">
    <location>
        <begin position="126"/>
        <end position="161"/>
    </location>
</feature>
<protein>
    <submittedName>
        <fullName evidence="7">Guanylate cyclase activator 1g</fullName>
    </submittedName>
</protein>
<dbReference type="InterPro" id="IPR011992">
    <property type="entry name" value="EF-hand-dom_pair"/>
</dbReference>
<dbReference type="InterPro" id="IPR002048">
    <property type="entry name" value="EF_hand_dom"/>
</dbReference>
<dbReference type="GO" id="GO:0008048">
    <property type="term" value="F:calcium sensitive guanylate cyclase activator activity"/>
    <property type="evidence" value="ECO:0007669"/>
    <property type="project" value="TreeGrafter"/>
</dbReference>
<evidence type="ECO:0000256" key="5">
    <source>
        <dbReference type="ARBA" id="ARBA00023288"/>
    </source>
</evidence>
<dbReference type="PROSITE" id="PS00018">
    <property type="entry name" value="EF_HAND_1"/>
    <property type="match status" value="3"/>
</dbReference>
<keyword evidence="8" id="KW-1185">Reference proteome</keyword>
<evidence type="ECO:0000256" key="4">
    <source>
        <dbReference type="ARBA" id="ARBA00022837"/>
    </source>
</evidence>
<feature type="domain" description="EF-hand" evidence="6">
    <location>
        <begin position="90"/>
        <end position="125"/>
    </location>
</feature>
<dbReference type="GO" id="GO:0007601">
    <property type="term" value="P:visual perception"/>
    <property type="evidence" value="ECO:0007669"/>
    <property type="project" value="TreeGrafter"/>
</dbReference>
<evidence type="ECO:0000313" key="7">
    <source>
        <dbReference type="Ensembl" id="ENSNMLP00000021267.1"/>
    </source>
</evidence>
<dbReference type="GO" id="GO:0120199">
    <property type="term" value="C:cone photoreceptor outer segment"/>
    <property type="evidence" value="ECO:0007669"/>
    <property type="project" value="TreeGrafter"/>
</dbReference>
<evidence type="ECO:0000256" key="3">
    <source>
        <dbReference type="ARBA" id="ARBA00022737"/>
    </source>
</evidence>
<dbReference type="SUPFAM" id="SSF47473">
    <property type="entry name" value="EF-hand"/>
    <property type="match status" value="1"/>
</dbReference>
<keyword evidence="3" id="KW-0677">Repeat</keyword>
<dbReference type="FunFam" id="1.10.238.10:FF:000052">
    <property type="entry name" value="Guanylate cyclase activator 1A"/>
    <property type="match status" value="1"/>
</dbReference>
<evidence type="ECO:0000259" key="6">
    <source>
        <dbReference type="PROSITE" id="PS50222"/>
    </source>
</evidence>
<accession>A0A8C6TGU1</accession>
<dbReference type="InterPro" id="IPR018247">
    <property type="entry name" value="EF_Hand_1_Ca_BS"/>
</dbReference>
<evidence type="ECO:0000256" key="1">
    <source>
        <dbReference type="ARBA" id="ARBA00022707"/>
    </source>
</evidence>
<dbReference type="InterPro" id="IPR028846">
    <property type="entry name" value="Recoverin"/>
</dbReference>
<dbReference type="Ensembl" id="ENSNMLT00000023852.1">
    <property type="protein sequence ID" value="ENSNMLP00000021267.1"/>
    <property type="gene ID" value="ENSNMLG00000013495.1"/>
</dbReference>
<dbReference type="PANTHER" id="PTHR23055:SF168">
    <property type="entry name" value="GUANYLATE CYCLASE ACTIVATING PROTEIN 7"/>
    <property type="match status" value="1"/>
</dbReference>
<keyword evidence="4" id="KW-0106">Calcium</keyword>
<organism evidence="7 8">
    <name type="scientific">Neogobius melanostomus</name>
    <name type="common">round goby</name>
    <dbReference type="NCBI Taxonomy" id="47308"/>
    <lineage>
        <taxon>Eukaryota</taxon>
        <taxon>Metazoa</taxon>
        <taxon>Chordata</taxon>
        <taxon>Craniata</taxon>
        <taxon>Vertebrata</taxon>
        <taxon>Euteleostomi</taxon>
        <taxon>Actinopterygii</taxon>
        <taxon>Neopterygii</taxon>
        <taxon>Teleostei</taxon>
        <taxon>Neoteleostei</taxon>
        <taxon>Acanthomorphata</taxon>
        <taxon>Gobiaria</taxon>
        <taxon>Gobiiformes</taxon>
        <taxon>Gobioidei</taxon>
        <taxon>Gobiidae</taxon>
        <taxon>Benthophilinae</taxon>
        <taxon>Neogobiini</taxon>
        <taxon>Neogobius</taxon>
    </lineage>
</organism>
<dbReference type="GO" id="GO:0005509">
    <property type="term" value="F:calcium ion binding"/>
    <property type="evidence" value="ECO:0007669"/>
    <property type="project" value="InterPro"/>
</dbReference>
<reference evidence="7" key="1">
    <citation type="submission" date="2025-08" db="UniProtKB">
        <authorList>
            <consortium name="Ensembl"/>
        </authorList>
    </citation>
    <scope>IDENTIFICATION</scope>
</reference>
<dbReference type="PROSITE" id="PS50222">
    <property type="entry name" value="EF_HAND_2"/>
    <property type="match status" value="3"/>
</dbReference>
<reference evidence="7" key="2">
    <citation type="submission" date="2025-09" db="UniProtKB">
        <authorList>
            <consortium name="Ensembl"/>
        </authorList>
    </citation>
    <scope>IDENTIFICATION</scope>
</reference>
<keyword evidence="1" id="KW-0519">Myristate</keyword>
<dbReference type="CDD" id="cd00051">
    <property type="entry name" value="EFh"/>
    <property type="match status" value="2"/>
</dbReference>
<evidence type="ECO:0000313" key="8">
    <source>
        <dbReference type="Proteomes" id="UP000694523"/>
    </source>
</evidence>
<name>A0A8C6TGU1_9GOBI</name>
<evidence type="ECO:0000256" key="2">
    <source>
        <dbReference type="ARBA" id="ARBA00022723"/>
    </source>
</evidence>
<dbReference type="Pfam" id="PF13833">
    <property type="entry name" value="EF-hand_8"/>
    <property type="match status" value="1"/>
</dbReference>
<keyword evidence="2" id="KW-0479">Metal-binding</keyword>
<dbReference type="Proteomes" id="UP000694523">
    <property type="component" value="Unplaced"/>
</dbReference>
<dbReference type="SMART" id="SM00054">
    <property type="entry name" value="EFh"/>
    <property type="match status" value="3"/>
</dbReference>
<keyword evidence="5" id="KW-0449">Lipoprotein</keyword>
<dbReference type="PRINTS" id="PR00450">
    <property type="entry name" value="RECOVERIN"/>
</dbReference>